<comment type="caution">
    <text evidence="2">The sequence shown here is derived from an EMBL/GenBank/DDBJ whole genome shotgun (WGS) entry which is preliminary data.</text>
</comment>
<name>A0ABN9XJ37_9DINO</name>
<sequence length="142" mass="14096">MFRTSAAAAGWRCASFSGERPAPAGDGRGCWWLAAPPFVPGAGQRHVRPGADIEALLGELAGAACERPSSGKLPTIGDMGADFLGEERGELCMADAAWPPVPAPVIGGPLFGGVGPLSPAGRTGAASGGPAESRSAGGVNRC</sequence>
<evidence type="ECO:0000313" key="2">
    <source>
        <dbReference type="EMBL" id="CAK0898155.1"/>
    </source>
</evidence>
<accession>A0ABN9XJ37</accession>
<feature type="region of interest" description="Disordered" evidence="1">
    <location>
        <begin position="120"/>
        <end position="142"/>
    </location>
</feature>
<dbReference type="EMBL" id="CAUYUJ010020436">
    <property type="protein sequence ID" value="CAK0898155.1"/>
    <property type="molecule type" value="Genomic_DNA"/>
</dbReference>
<proteinExistence type="predicted"/>
<organism evidence="2 3">
    <name type="scientific">Prorocentrum cordatum</name>
    <dbReference type="NCBI Taxonomy" id="2364126"/>
    <lineage>
        <taxon>Eukaryota</taxon>
        <taxon>Sar</taxon>
        <taxon>Alveolata</taxon>
        <taxon>Dinophyceae</taxon>
        <taxon>Prorocentrales</taxon>
        <taxon>Prorocentraceae</taxon>
        <taxon>Prorocentrum</taxon>
    </lineage>
</organism>
<reference evidence="2" key="1">
    <citation type="submission" date="2023-10" db="EMBL/GenBank/DDBJ databases">
        <authorList>
            <person name="Chen Y."/>
            <person name="Shah S."/>
            <person name="Dougan E. K."/>
            <person name="Thang M."/>
            <person name="Chan C."/>
        </authorList>
    </citation>
    <scope>NUCLEOTIDE SEQUENCE [LARGE SCALE GENOMIC DNA]</scope>
</reference>
<protein>
    <submittedName>
        <fullName evidence="2">Uncharacterized protein</fullName>
    </submittedName>
</protein>
<keyword evidence="3" id="KW-1185">Reference proteome</keyword>
<evidence type="ECO:0000256" key="1">
    <source>
        <dbReference type="SAM" id="MobiDB-lite"/>
    </source>
</evidence>
<evidence type="ECO:0000313" key="3">
    <source>
        <dbReference type="Proteomes" id="UP001189429"/>
    </source>
</evidence>
<dbReference type="Proteomes" id="UP001189429">
    <property type="component" value="Unassembled WGS sequence"/>
</dbReference>
<gene>
    <name evidence="2" type="ORF">PCOR1329_LOCUS76110</name>
</gene>